<name>A0ABU7P967_9ACTN</name>
<reference evidence="4 5" key="1">
    <citation type="submission" date="2023-12" db="EMBL/GenBank/DDBJ databases">
        <title>Streptomyces sp. V4-01.</title>
        <authorList>
            <person name="Somphong A."/>
            <person name="Phongsopitanun W."/>
        </authorList>
    </citation>
    <scope>NUCLEOTIDE SEQUENCE [LARGE SCALE GENOMIC DNA]</scope>
    <source>
        <strain evidence="4 5">V4-01</strain>
    </source>
</reference>
<proteinExistence type="predicted"/>
<keyword evidence="1" id="KW-0238">DNA-binding</keyword>
<gene>
    <name evidence="4" type="ORF">V2S66_10295</name>
</gene>
<sequence>MPSAEPSPPLSPQPQAVPALTESVVIPRFIATASTSGRTEAERLVRAAGLPGALRDPETARTPSANTYRLWGAVLARTGRADAGLLAATHYRPGLLDLFDYLLRTAPTVGDGLTRAAAHIHLVSSNSVLTARESGDEFEVAYGVRHGDAELRGVVAEFALAVVTSQLRHATGTVFSPVRVSFAHRAPRRGDGHQGYAEAFGSAEIEFGAEHDALTLHRGALERPLPTADPALAGIILRAAAAVPPPRHTPDSAVPGLHSAIRAQLADGRPSLADAARRLAVSPRTLQRRLGEFGTTWREELDAVRREQSAGLRHVGAGSAQRAARLGFAESRSLRRAMNRWDAREVRPAGRAEPRAEAAEHPAGAEHAVDAS</sequence>
<keyword evidence="5" id="KW-1185">Reference proteome</keyword>
<organism evidence="4 5">
    <name type="scientific">Actinacidiphila polyblastidii</name>
    <dbReference type="NCBI Taxonomy" id="3110430"/>
    <lineage>
        <taxon>Bacteria</taxon>
        <taxon>Bacillati</taxon>
        <taxon>Actinomycetota</taxon>
        <taxon>Actinomycetes</taxon>
        <taxon>Kitasatosporales</taxon>
        <taxon>Streptomycetaceae</taxon>
        <taxon>Actinacidiphila</taxon>
    </lineage>
</organism>
<dbReference type="PANTHER" id="PTHR47894">
    <property type="entry name" value="HTH-TYPE TRANSCRIPTIONAL REGULATOR GADX"/>
    <property type="match status" value="1"/>
</dbReference>
<comment type="caution">
    <text evidence="4">The sequence shown here is derived from an EMBL/GenBank/DDBJ whole genome shotgun (WGS) entry which is preliminary data.</text>
</comment>
<dbReference type="EMBL" id="JAZEWV010000006">
    <property type="protein sequence ID" value="MEE4542350.1"/>
    <property type="molecule type" value="Genomic_DNA"/>
</dbReference>
<evidence type="ECO:0000259" key="3">
    <source>
        <dbReference type="Pfam" id="PF12625"/>
    </source>
</evidence>
<dbReference type="InterPro" id="IPR032687">
    <property type="entry name" value="AraC-type_N"/>
</dbReference>
<dbReference type="PANTHER" id="PTHR47894:SF4">
    <property type="entry name" value="HTH-TYPE TRANSCRIPTIONAL REGULATOR GADX"/>
    <property type="match status" value="1"/>
</dbReference>
<feature type="region of interest" description="Disordered" evidence="2">
    <location>
        <begin position="345"/>
        <end position="372"/>
    </location>
</feature>
<evidence type="ECO:0000256" key="1">
    <source>
        <dbReference type="ARBA" id="ARBA00023125"/>
    </source>
</evidence>
<protein>
    <submittedName>
        <fullName evidence="4">AraC family transcriptional regulator ligand-binding domain-containing protein</fullName>
    </submittedName>
</protein>
<dbReference type="Gene3D" id="1.10.10.60">
    <property type="entry name" value="Homeodomain-like"/>
    <property type="match status" value="1"/>
</dbReference>
<dbReference type="Pfam" id="PF12625">
    <property type="entry name" value="Arabinose_bd"/>
    <property type="match status" value="1"/>
</dbReference>
<dbReference type="RefSeq" id="WP_330794282.1">
    <property type="nucleotide sequence ID" value="NZ_JAZEWV010000006.1"/>
</dbReference>
<evidence type="ECO:0000256" key="2">
    <source>
        <dbReference type="SAM" id="MobiDB-lite"/>
    </source>
</evidence>
<accession>A0ABU7P967</accession>
<evidence type="ECO:0000313" key="5">
    <source>
        <dbReference type="Proteomes" id="UP001344658"/>
    </source>
</evidence>
<evidence type="ECO:0000313" key="4">
    <source>
        <dbReference type="EMBL" id="MEE4542350.1"/>
    </source>
</evidence>
<feature type="domain" description="HTH-type transcriptional regulator AraC-type N-terminal" evidence="3">
    <location>
        <begin position="41"/>
        <end position="225"/>
    </location>
</feature>
<dbReference type="Proteomes" id="UP001344658">
    <property type="component" value="Unassembled WGS sequence"/>
</dbReference>